<feature type="chain" id="PRO_5020582559" evidence="1">
    <location>
        <begin position="33"/>
        <end position="211"/>
    </location>
</feature>
<sequence>MGIARVMKTLRPCTALATALLTTWLTTGPAPAAGASARSALEQLTVQPASARILARYDRAKFMTGWRREGTEGCDTRQTVLIRDDRSPGSGGCGDATGLWHSPYDDRTLTNSAEIDVDHVVPLANAWISGAWRWSPARRHAFAHDLTRPELVVVSESVNLAKGGRSPANWRPPARGYWCAYARDWITVKHHYDLSVTRREKAALRVMLHTC</sequence>
<comment type="caution">
    <text evidence="3">The sequence shown here is derived from an EMBL/GenBank/DDBJ whole genome shotgun (WGS) entry which is preliminary data.</text>
</comment>
<keyword evidence="1" id="KW-0732">Signal</keyword>
<dbReference type="PANTHER" id="PTHR24094">
    <property type="entry name" value="SECRETED PROTEIN"/>
    <property type="match status" value="1"/>
</dbReference>
<organism evidence="3 4">
    <name type="scientific">Herbidospora galbida</name>
    <dbReference type="NCBI Taxonomy" id="2575442"/>
    <lineage>
        <taxon>Bacteria</taxon>
        <taxon>Bacillati</taxon>
        <taxon>Actinomycetota</taxon>
        <taxon>Actinomycetes</taxon>
        <taxon>Streptosporangiales</taxon>
        <taxon>Streptosporangiaceae</taxon>
        <taxon>Herbidospora</taxon>
    </lineage>
</organism>
<dbReference type="Proteomes" id="UP000308705">
    <property type="component" value="Unassembled WGS sequence"/>
</dbReference>
<dbReference type="PANTHER" id="PTHR24094:SF15">
    <property type="entry name" value="AMP-DEPENDENT SYNTHETASE_LIGASE DOMAIN-CONTAINING PROTEIN-RELATED"/>
    <property type="match status" value="1"/>
</dbReference>
<feature type="signal peptide" evidence="1">
    <location>
        <begin position="1"/>
        <end position="32"/>
    </location>
</feature>
<evidence type="ECO:0000313" key="3">
    <source>
        <dbReference type="EMBL" id="TKK86223.1"/>
    </source>
</evidence>
<evidence type="ECO:0000313" key="4">
    <source>
        <dbReference type="Proteomes" id="UP000308705"/>
    </source>
</evidence>
<reference evidence="3 4" key="1">
    <citation type="submission" date="2019-04" db="EMBL/GenBank/DDBJ databases">
        <title>Herbidospora sp. NEAU-GS14.nov., a novel actinomycete isolated from soil.</title>
        <authorList>
            <person name="Han L."/>
        </authorList>
    </citation>
    <scope>NUCLEOTIDE SEQUENCE [LARGE SCALE GENOMIC DNA]</scope>
    <source>
        <strain evidence="3 4">NEAU-GS14</strain>
    </source>
</reference>
<name>A0A4V5V0U1_9ACTN</name>
<dbReference type="GO" id="GO:0004519">
    <property type="term" value="F:endonuclease activity"/>
    <property type="evidence" value="ECO:0007669"/>
    <property type="project" value="UniProtKB-KW"/>
</dbReference>
<dbReference type="InterPro" id="IPR011089">
    <property type="entry name" value="GmrSD_C"/>
</dbReference>
<keyword evidence="3" id="KW-0378">Hydrolase</keyword>
<evidence type="ECO:0000259" key="2">
    <source>
        <dbReference type="Pfam" id="PF07510"/>
    </source>
</evidence>
<dbReference type="Pfam" id="PF07510">
    <property type="entry name" value="GmrSD_C"/>
    <property type="match status" value="1"/>
</dbReference>
<gene>
    <name evidence="3" type="ORF">FDA94_22120</name>
</gene>
<feature type="domain" description="GmrSD restriction endonucleases C-terminal" evidence="2">
    <location>
        <begin position="102"/>
        <end position="205"/>
    </location>
</feature>
<accession>A0A4V5V0U1</accession>
<evidence type="ECO:0000256" key="1">
    <source>
        <dbReference type="SAM" id="SignalP"/>
    </source>
</evidence>
<protein>
    <submittedName>
        <fullName evidence="3">HNH endonuclease</fullName>
    </submittedName>
</protein>
<keyword evidence="3" id="KW-0540">Nuclease</keyword>
<dbReference type="AlphaFoldDB" id="A0A4V5V0U1"/>
<dbReference type="EMBL" id="SZQA01000022">
    <property type="protein sequence ID" value="TKK86223.1"/>
    <property type="molecule type" value="Genomic_DNA"/>
</dbReference>
<keyword evidence="4" id="KW-1185">Reference proteome</keyword>
<keyword evidence="3" id="KW-0255">Endonuclease</keyword>
<proteinExistence type="predicted"/>
<dbReference type="OrthoDB" id="5196645at2"/>